<keyword evidence="8 9" id="KW-0472">Membrane</keyword>
<evidence type="ECO:0000256" key="2">
    <source>
        <dbReference type="ARBA" id="ARBA00022448"/>
    </source>
</evidence>
<evidence type="ECO:0000313" key="10">
    <source>
        <dbReference type="EMBL" id="GHO52616.1"/>
    </source>
</evidence>
<protein>
    <recommendedName>
        <fullName evidence="9">Sec-independent protein translocase protein TatA</fullName>
    </recommendedName>
</protein>
<evidence type="ECO:0000256" key="6">
    <source>
        <dbReference type="ARBA" id="ARBA00022989"/>
    </source>
</evidence>
<feature type="transmembrane region" description="Helical" evidence="9">
    <location>
        <begin position="6"/>
        <end position="22"/>
    </location>
</feature>
<dbReference type="PANTHER" id="PTHR42982">
    <property type="entry name" value="SEC-INDEPENDENT PROTEIN TRANSLOCASE PROTEIN TATA"/>
    <property type="match status" value="1"/>
</dbReference>
<comment type="similarity">
    <text evidence="9">Belongs to the TatA/E family.</text>
</comment>
<comment type="subunit">
    <text evidence="9">Forms a complex with TatC.</text>
</comment>
<keyword evidence="3 9" id="KW-1003">Cell membrane</keyword>
<evidence type="ECO:0000256" key="1">
    <source>
        <dbReference type="ARBA" id="ARBA00004162"/>
    </source>
</evidence>
<sequence length="98" mass="10479">MPFGVHPLTLVIVVVIALLVFGPKRLPEMGSAIGKSIQEFKKGMSEIGAPKEEKEEVKPVESKGVDAMDIEALEREIAARKAALNAQEAASHSVDAEV</sequence>
<dbReference type="Gene3D" id="1.20.5.3310">
    <property type="match status" value="1"/>
</dbReference>
<keyword evidence="5 9" id="KW-0653">Protein transport</keyword>
<dbReference type="InterPro" id="IPR006312">
    <property type="entry name" value="TatA/E"/>
</dbReference>
<evidence type="ECO:0000256" key="4">
    <source>
        <dbReference type="ARBA" id="ARBA00022692"/>
    </source>
</evidence>
<gene>
    <name evidence="9" type="primary">tatA</name>
    <name evidence="10" type="ORF">KSB_10910</name>
</gene>
<comment type="subcellular location">
    <subcellularLocation>
        <location evidence="1 9">Cell membrane</location>
        <topology evidence="1 9">Single-pass membrane protein</topology>
    </subcellularLocation>
</comment>
<keyword evidence="2 9" id="KW-0813">Transport</keyword>
<keyword evidence="11" id="KW-1185">Reference proteome</keyword>
<dbReference type="Pfam" id="PF02416">
    <property type="entry name" value="TatA_B_E"/>
    <property type="match status" value="1"/>
</dbReference>
<evidence type="ECO:0000256" key="3">
    <source>
        <dbReference type="ARBA" id="ARBA00022475"/>
    </source>
</evidence>
<accession>A0ABQ3UIQ7</accession>
<dbReference type="InterPro" id="IPR003369">
    <property type="entry name" value="TatA/B/E"/>
</dbReference>
<evidence type="ECO:0000256" key="5">
    <source>
        <dbReference type="ARBA" id="ARBA00022927"/>
    </source>
</evidence>
<dbReference type="EMBL" id="BNJG01000001">
    <property type="protein sequence ID" value="GHO52616.1"/>
    <property type="molecule type" value="Genomic_DNA"/>
</dbReference>
<dbReference type="RefSeq" id="WP_201369496.1">
    <property type="nucleotide sequence ID" value="NZ_BNJG01000001.1"/>
</dbReference>
<keyword evidence="7 9" id="KW-0811">Translocation</keyword>
<keyword evidence="6 9" id="KW-1133">Transmembrane helix</keyword>
<name>A0ABQ3UIQ7_9CHLR</name>
<evidence type="ECO:0000256" key="8">
    <source>
        <dbReference type="ARBA" id="ARBA00023136"/>
    </source>
</evidence>
<dbReference type="NCBIfam" id="NF011430">
    <property type="entry name" value="PRK14861.1"/>
    <property type="match status" value="1"/>
</dbReference>
<proteinExistence type="inferred from homology"/>
<evidence type="ECO:0000256" key="7">
    <source>
        <dbReference type="ARBA" id="ARBA00023010"/>
    </source>
</evidence>
<comment type="function">
    <text evidence="9">Part of the twin-arginine translocation (Tat) system that transports large folded proteins containing a characteristic twin-arginine motif in their signal peptide across membranes. TatA could form the protein-conducting channel of the Tat system.</text>
</comment>
<reference evidence="10 11" key="1">
    <citation type="journal article" date="2021" name="Int. J. Syst. Evol. Microbiol.">
        <title>Reticulibacter mediterranei gen. nov., sp. nov., within the new family Reticulibacteraceae fam. nov., and Ktedonospora formicarum gen. nov., sp. nov., Ktedonobacter robiniae sp. nov., Dictyobacter formicarum sp. nov. and Dictyobacter arantiisoli sp. nov., belonging to the class Ktedonobacteria.</title>
        <authorList>
            <person name="Yabe S."/>
            <person name="Zheng Y."/>
            <person name="Wang C.M."/>
            <person name="Sakai Y."/>
            <person name="Abe K."/>
            <person name="Yokota A."/>
            <person name="Donadio S."/>
            <person name="Cavaletti L."/>
            <person name="Monciardini P."/>
        </authorList>
    </citation>
    <scope>NUCLEOTIDE SEQUENCE [LARGE SCALE GENOMIC DNA]</scope>
    <source>
        <strain evidence="10 11">SOSP1-30</strain>
    </source>
</reference>
<evidence type="ECO:0000313" key="11">
    <source>
        <dbReference type="Proteomes" id="UP000654345"/>
    </source>
</evidence>
<keyword evidence="4 9" id="KW-0812">Transmembrane</keyword>
<organism evidence="10 11">
    <name type="scientific">Ktedonobacter robiniae</name>
    <dbReference type="NCBI Taxonomy" id="2778365"/>
    <lineage>
        <taxon>Bacteria</taxon>
        <taxon>Bacillati</taxon>
        <taxon>Chloroflexota</taxon>
        <taxon>Ktedonobacteria</taxon>
        <taxon>Ktedonobacterales</taxon>
        <taxon>Ktedonobacteraceae</taxon>
        <taxon>Ktedonobacter</taxon>
    </lineage>
</organism>
<dbReference type="HAMAP" id="MF_00236">
    <property type="entry name" value="TatA_E"/>
    <property type="match status" value="1"/>
</dbReference>
<dbReference type="Proteomes" id="UP000654345">
    <property type="component" value="Unassembled WGS sequence"/>
</dbReference>
<dbReference type="NCBIfam" id="TIGR01411">
    <property type="entry name" value="tatAE"/>
    <property type="match status" value="1"/>
</dbReference>
<dbReference type="PANTHER" id="PTHR42982:SF1">
    <property type="entry name" value="SEC-INDEPENDENT PROTEIN TRANSLOCASE PROTEIN TATA"/>
    <property type="match status" value="1"/>
</dbReference>
<evidence type="ECO:0000256" key="9">
    <source>
        <dbReference type="HAMAP-Rule" id="MF_00236"/>
    </source>
</evidence>
<comment type="caution">
    <text evidence="10">The sequence shown here is derived from an EMBL/GenBank/DDBJ whole genome shotgun (WGS) entry which is preliminary data.</text>
</comment>